<dbReference type="PANTHER" id="PTHR33050">
    <property type="entry name" value="REVERSE TRANSCRIPTASE DOMAIN-CONTAINING PROTEIN"/>
    <property type="match status" value="1"/>
</dbReference>
<dbReference type="GO" id="GO:0003964">
    <property type="term" value="F:RNA-directed DNA polymerase activity"/>
    <property type="evidence" value="ECO:0007669"/>
    <property type="project" value="UniProtKB-KW"/>
</dbReference>
<sequence>NSGVVLLLVCYPPTKAELEEQIIEEVSQESLNWINPIFCIPKKEDHKWRKIMDCSILNKELKGEHFLMEDVTTLRELIKEKDWAIKIDLQSAFHHIPVNENLKRYLGFQFQERFYQYRAMCFGIKHAPLIFYKTLRPIIQQIRDKLHLRCIAYCDDLIFLNKNHLELSHQAFQIVQTLQQFGFKISVEKSNLIPTQKFEFLGWEFNTNSNTLKMTLDRKQKMIFTINKWISITLRQKLVKIRWLASVIGKQNFLRLQIFRRGLHMRQLNRCKSKTSIQRGWNSRIKVWRCCLKELYWWRTQISNNKQIRLTFALPDVILRTDASKDQWGGTLTILKTGTTEMLNGPWNSNWKLNSSNQREIAAILLGVRRIKENYSNLNLQALRIESDNAASVYNINRGAAAIALTKMTDRVLEEVEELQMQISARHISGKQNQIANHLSRLAEAGDYQIKDECLPEAFFQMRIKPTKDAV</sequence>
<dbReference type="PROSITE" id="PS50878">
    <property type="entry name" value="RT_POL"/>
    <property type="match status" value="1"/>
</dbReference>
<dbReference type="InterPro" id="IPR036397">
    <property type="entry name" value="RNaseH_sf"/>
</dbReference>
<dbReference type="CDD" id="cd09275">
    <property type="entry name" value="RNase_HI_RT_DIRS1"/>
    <property type="match status" value="1"/>
</dbReference>
<dbReference type="Proteomes" id="UP000324800">
    <property type="component" value="Unassembled WGS sequence"/>
</dbReference>
<dbReference type="Gene3D" id="3.30.420.10">
    <property type="entry name" value="Ribonuclease H-like superfamily/Ribonuclease H"/>
    <property type="match status" value="1"/>
</dbReference>
<reference evidence="2 3" key="1">
    <citation type="submission" date="2019-03" db="EMBL/GenBank/DDBJ databases">
        <title>Single cell metagenomics reveals metabolic interactions within the superorganism composed of flagellate Streblomastix strix and complex community of Bacteroidetes bacteria on its surface.</title>
        <authorList>
            <person name="Treitli S.C."/>
            <person name="Kolisko M."/>
            <person name="Husnik F."/>
            <person name="Keeling P."/>
            <person name="Hampl V."/>
        </authorList>
    </citation>
    <scope>NUCLEOTIDE SEQUENCE [LARGE SCALE GENOMIC DNA]</scope>
    <source>
        <strain evidence="2">ST1C</strain>
    </source>
</reference>
<keyword evidence="2" id="KW-0808">Transferase</keyword>
<keyword evidence="2" id="KW-0695">RNA-directed DNA polymerase</keyword>
<evidence type="ECO:0000313" key="2">
    <source>
        <dbReference type="EMBL" id="KAA6361793.1"/>
    </source>
</evidence>
<organism evidence="2 3">
    <name type="scientific">Streblomastix strix</name>
    <dbReference type="NCBI Taxonomy" id="222440"/>
    <lineage>
        <taxon>Eukaryota</taxon>
        <taxon>Metamonada</taxon>
        <taxon>Preaxostyla</taxon>
        <taxon>Oxymonadida</taxon>
        <taxon>Streblomastigidae</taxon>
        <taxon>Streblomastix</taxon>
    </lineage>
</organism>
<accession>A0A5J4TV60</accession>
<dbReference type="Gene3D" id="3.30.70.270">
    <property type="match status" value="1"/>
</dbReference>
<name>A0A5J4TV60_9EUKA</name>
<dbReference type="PANTHER" id="PTHR33050:SF7">
    <property type="entry name" value="RIBONUCLEASE H"/>
    <property type="match status" value="1"/>
</dbReference>
<feature type="domain" description="Reverse transcriptase" evidence="1">
    <location>
        <begin position="21"/>
        <end position="205"/>
    </location>
</feature>
<dbReference type="Gene3D" id="3.10.10.10">
    <property type="entry name" value="HIV Type 1 Reverse Transcriptase, subunit A, domain 1"/>
    <property type="match status" value="1"/>
</dbReference>
<evidence type="ECO:0000259" key="1">
    <source>
        <dbReference type="PROSITE" id="PS50878"/>
    </source>
</evidence>
<dbReference type="InterPro" id="IPR043502">
    <property type="entry name" value="DNA/RNA_pol_sf"/>
</dbReference>
<dbReference type="SUPFAM" id="SSF56672">
    <property type="entry name" value="DNA/RNA polymerases"/>
    <property type="match status" value="1"/>
</dbReference>
<dbReference type="CDD" id="cd01647">
    <property type="entry name" value="RT_LTR"/>
    <property type="match status" value="1"/>
</dbReference>
<dbReference type="OrthoDB" id="7462124at2759"/>
<proteinExistence type="predicted"/>
<comment type="caution">
    <text evidence="2">The sequence shown here is derived from an EMBL/GenBank/DDBJ whole genome shotgun (WGS) entry which is preliminary data.</text>
</comment>
<dbReference type="AlphaFoldDB" id="A0A5J4TV60"/>
<keyword evidence="2" id="KW-0548">Nucleotidyltransferase</keyword>
<dbReference type="Pfam" id="PF00078">
    <property type="entry name" value="RVT_1"/>
    <property type="match status" value="1"/>
</dbReference>
<dbReference type="EMBL" id="SNRW01025056">
    <property type="protein sequence ID" value="KAA6361793.1"/>
    <property type="molecule type" value="Genomic_DNA"/>
</dbReference>
<feature type="non-terminal residue" evidence="2">
    <location>
        <position position="471"/>
    </location>
</feature>
<evidence type="ECO:0000313" key="3">
    <source>
        <dbReference type="Proteomes" id="UP000324800"/>
    </source>
</evidence>
<dbReference type="GO" id="GO:0003676">
    <property type="term" value="F:nucleic acid binding"/>
    <property type="evidence" value="ECO:0007669"/>
    <property type="project" value="InterPro"/>
</dbReference>
<gene>
    <name evidence="2" type="ORF">EZS28_042680</name>
</gene>
<protein>
    <submittedName>
        <fullName evidence="2">Putative reverse transcriptase</fullName>
    </submittedName>
</protein>
<dbReference type="InterPro" id="IPR000477">
    <property type="entry name" value="RT_dom"/>
</dbReference>
<dbReference type="InterPro" id="IPR043128">
    <property type="entry name" value="Rev_trsase/Diguanyl_cyclase"/>
</dbReference>
<feature type="non-terminal residue" evidence="2">
    <location>
        <position position="1"/>
    </location>
</feature>
<dbReference type="InterPro" id="IPR052055">
    <property type="entry name" value="Hepadnavirus_pol/RT"/>
</dbReference>